<evidence type="ECO:0000256" key="1">
    <source>
        <dbReference type="ARBA" id="ARBA00005189"/>
    </source>
</evidence>
<dbReference type="PANTHER" id="PTHR10434">
    <property type="entry name" value="1-ACYL-SN-GLYCEROL-3-PHOSPHATE ACYLTRANSFERASE"/>
    <property type="match status" value="1"/>
</dbReference>
<gene>
    <name evidence="5" type="ORF">SAMN05421849_2209</name>
</gene>
<dbReference type="GO" id="GO:0003841">
    <property type="term" value="F:1-acylglycerol-3-phosphate O-acyltransferase activity"/>
    <property type="evidence" value="ECO:0007669"/>
    <property type="project" value="TreeGrafter"/>
</dbReference>
<name>A0A1R3X1Z8_9RHOB</name>
<evidence type="ECO:0000313" key="5">
    <source>
        <dbReference type="EMBL" id="SIT84910.1"/>
    </source>
</evidence>
<dbReference type="STRING" id="515897.SAMN05421849_2209"/>
<dbReference type="CDD" id="cd07989">
    <property type="entry name" value="LPLAT_AGPAT-like"/>
    <property type="match status" value="1"/>
</dbReference>
<evidence type="ECO:0000256" key="3">
    <source>
        <dbReference type="ARBA" id="ARBA00023315"/>
    </source>
</evidence>
<accession>A0A1R3X1Z8</accession>
<dbReference type="SUPFAM" id="SSF69593">
    <property type="entry name" value="Glycerol-3-phosphate (1)-acyltransferase"/>
    <property type="match status" value="1"/>
</dbReference>
<keyword evidence="2 5" id="KW-0808">Transferase</keyword>
<evidence type="ECO:0000256" key="2">
    <source>
        <dbReference type="ARBA" id="ARBA00022679"/>
    </source>
</evidence>
<dbReference type="Proteomes" id="UP000192455">
    <property type="component" value="Unassembled WGS sequence"/>
</dbReference>
<keyword evidence="6" id="KW-1185">Reference proteome</keyword>
<evidence type="ECO:0000313" key="6">
    <source>
        <dbReference type="Proteomes" id="UP000192455"/>
    </source>
</evidence>
<sequence>MSDDDRQAPFPKDALRQLSARMAGGMIRIFARLLTAVQAEWRGSEPLPRKRIYFANHNSHGDFILIWSVLPIQARRHCRPVAGADYWDRGSLRRFIGRDVFNAVLIDRERGSQRADPIATMAGALDRGDSLILFPEGTRNLTDQILLPFRSGIYRLAAARPEVELVPVWIENLNRVLPKGEVIPVPIMCKVIFGTPMRPRTDEDRNAFLARARAELLALQGQPAGDVPAGATTEQTS</sequence>
<dbReference type="Pfam" id="PF01553">
    <property type="entry name" value="Acyltransferase"/>
    <property type="match status" value="1"/>
</dbReference>
<protein>
    <submittedName>
        <fullName evidence="5">1-acyl-sn-glycerol-3-phosphate acyltransferase</fullName>
    </submittedName>
</protein>
<dbReference type="GO" id="GO:0006654">
    <property type="term" value="P:phosphatidic acid biosynthetic process"/>
    <property type="evidence" value="ECO:0007669"/>
    <property type="project" value="TreeGrafter"/>
</dbReference>
<organism evidence="5 6">
    <name type="scientific">Pontibaca methylaminivorans</name>
    <dbReference type="NCBI Taxonomy" id="515897"/>
    <lineage>
        <taxon>Bacteria</taxon>
        <taxon>Pseudomonadati</taxon>
        <taxon>Pseudomonadota</taxon>
        <taxon>Alphaproteobacteria</taxon>
        <taxon>Rhodobacterales</taxon>
        <taxon>Roseobacteraceae</taxon>
        <taxon>Pontibaca</taxon>
    </lineage>
</organism>
<reference evidence="5 6" key="1">
    <citation type="submission" date="2017-01" db="EMBL/GenBank/DDBJ databases">
        <authorList>
            <person name="Mah S.A."/>
            <person name="Swanson W.J."/>
            <person name="Moy G.W."/>
            <person name="Vacquier V.D."/>
        </authorList>
    </citation>
    <scope>NUCLEOTIDE SEQUENCE [LARGE SCALE GENOMIC DNA]</scope>
    <source>
        <strain evidence="5 6">DSM 21219</strain>
    </source>
</reference>
<feature type="domain" description="Phospholipid/glycerol acyltransferase" evidence="4">
    <location>
        <begin position="51"/>
        <end position="173"/>
    </location>
</feature>
<proteinExistence type="predicted"/>
<dbReference type="PANTHER" id="PTHR10434:SF11">
    <property type="entry name" value="1-ACYL-SN-GLYCEROL-3-PHOSPHATE ACYLTRANSFERASE"/>
    <property type="match status" value="1"/>
</dbReference>
<keyword evidence="3 5" id="KW-0012">Acyltransferase</keyword>
<dbReference type="SMART" id="SM00563">
    <property type="entry name" value="PlsC"/>
    <property type="match status" value="1"/>
</dbReference>
<dbReference type="InterPro" id="IPR002123">
    <property type="entry name" value="Plipid/glycerol_acylTrfase"/>
</dbReference>
<dbReference type="AlphaFoldDB" id="A0A1R3X1Z8"/>
<dbReference type="EMBL" id="FTPS01000001">
    <property type="protein sequence ID" value="SIT84910.1"/>
    <property type="molecule type" value="Genomic_DNA"/>
</dbReference>
<evidence type="ECO:0000259" key="4">
    <source>
        <dbReference type="SMART" id="SM00563"/>
    </source>
</evidence>
<comment type="pathway">
    <text evidence="1">Lipid metabolism.</text>
</comment>